<dbReference type="PRINTS" id="PR00364">
    <property type="entry name" value="DISEASERSIST"/>
</dbReference>
<evidence type="ECO:0000313" key="5">
    <source>
        <dbReference type="EMBL" id="CAL4931558.1"/>
    </source>
</evidence>
<gene>
    <name evidence="5" type="ORF">URODEC1_LOCUS27121</name>
</gene>
<evidence type="ECO:0000256" key="2">
    <source>
        <dbReference type="ARBA" id="ARBA00022821"/>
    </source>
</evidence>
<evidence type="ECO:0000259" key="3">
    <source>
        <dbReference type="Pfam" id="PF00931"/>
    </source>
</evidence>
<dbReference type="InterPro" id="IPR027417">
    <property type="entry name" value="P-loop_NTPase"/>
</dbReference>
<dbReference type="PANTHER" id="PTHR36766">
    <property type="entry name" value="PLANT BROAD-SPECTRUM MILDEW RESISTANCE PROTEIN RPW8"/>
    <property type="match status" value="1"/>
</dbReference>
<dbReference type="Proteomes" id="UP001497457">
    <property type="component" value="Chromosome 15b"/>
</dbReference>
<reference evidence="5 6" key="2">
    <citation type="submission" date="2024-10" db="EMBL/GenBank/DDBJ databases">
        <authorList>
            <person name="Ryan C."/>
        </authorList>
    </citation>
    <scope>NUCLEOTIDE SEQUENCE [LARGE SCALE GENOMIC DNA]</scope>
</reference>
<dbReference type="InterPro" id="IPR036388">
    <property type="entry name" value="WH-like_DNA-bd_sf"/>
</dbReference>
<name>A0ABC8XS38_9POAL</name>
<dbReference type="Pfam" id="PF00931">
    <property type="entry name" value="NB-ARC"/>
    <property type="match status" value="1"/>
</dbReference>
<dbReference type="Pfam" id="PF23559">
    <property type="entry name" value="WHD_DRP"/>
    <property type="match status" value="1"/>
</dbReference>
<proteinExistence type="predicted"/>
<dbReference type="InterPro" id="IPR032675">
    <property type="entry name" value="LRR_dom_sf"/>
</dbReference>
<dbReference type="Gene3D" id="1.10.10.10">
    <property type="entry name" value="Winged helix-like DNA-binding domain superfamily/Winged helix DNA-binding domain"/>
    <property type="match status" value="1"/>
</dbReference>
<keyword evidence="1" id="KW-0677">Repeat</keyword>
<dbReference type="SUPFAM" id="SSF52058">
    <property type="entry name" value="L domain-like"/>
    <property type="match status" value="1"/>
</dbReference>
<sequence>MIFKKRLDNLCSELEKMGLRTIPQRFDESIRPKTSSFPMEKNIFGRAQELKDVISLLGVPMNGSKVCPKRRRMGNSTFSVLPIVGIGGIGKTTLAQHISKHPRVNSYFEKIGWVCVSDEFDVKRLTKDAIQSVPGKQATTDDLDSLQQALVRQLNKKRFLIILDDMWDDALKENGQCWKRFCAPLTNVVQGSMLLVTTRSPKIADRVGTMEPFPRSLNDEDFWDFFKKCVFGSDASRIDPKLEKIGRSILPKLKGSPLAAKTLGRLLGMNLDTTHWNNILESELWQLRQEETDILPALRLSYVYLPFNLKRCFSFCVVYPKDYNYEKASIAELWEAEGFVVPEGNIPLKDIGSQYFEDLVNRAFFQVIDSKYKIHDLIHDMVQFVSKDDCFIISNTSEIQKVPQNVRHLSILTNSGLDSNNLMGLSTHKKLRTLLCNRSLSIIFRGKTLTIDNDGASVLEHWCTEFRRLRVIIFASIRELPENISNLKHLRYLEISKNCISKSLPSDFGCLYNLQILYARKSKFYNFPGGSSKLINLQRFESVTYQFHQEHALPIHARVAAEQGNQLRLCDYPGESLPNSVHPENFPNITFLSIHNCNGLKNISVSRNSQQTNVNVIQAMVLFTNNNMVGDNIDRTTFSSLVDVTIEKCQNLASLEQFLQPALIPIVKKIVIADCQNLESVPTEGFRYLLFLEELKLCNCPKIKLQRLFAPSLRVLQLKNSGNLGGYIHCEFLTILHLSECHLASIKVQNWDLPLLQQVKISDCPSLRTIENLTSIRSRRSRMIPFFKSIVSTPAHLWSKNLASLQELQIEHCKNLETIGGLEATANINKVYIDFCPKLLEVEQPLIRVGGADDLEKLSPPARPAGNKDYTT</sequence>
<feature type="domain" description="Disease resistance protein winged helix" evidence="4">
    <location>
        <begin position="318"/>
        <end position="382"/>
    </location>
</feature>
<reference evidence="6" key="1">
    <citation type="submission" date="2024-06" db="EMBL/GenBank/DDBJ databases">
        <authorList>
            <person name="Ryan C."/>
        </authorList>
    </citation>
    <scope>NUCLEOTIDE SEQUENCE [LARGE SCALE GENOMIC DNA]</scope>
</reference>
<dbReference type="GO" id="GO:0006952">
    <property type="term" value="P:defense response"/>
    <property type="evidence" value="ECO:0007669"/>
    <property type="project" value="UniProtKB-KW"/>
</dbReference>
<dbReference type="InterPro" id="IPR002182">
    <property type="entry name" value="NB-ARC"/>
</dbReference>
<dbReference type="SUPFAM" id="SSF52540">
    <property type="entry name" value="P-loop containing nucleoside triphosphate hydrolases"/>
    <property type="match status" value="1"/>
</dbReference>
<dbReference type="Gene3D" id="1.10.8.430">
    <property type="entry name" value="Helical domain of apoptotic protease-activating factors"/>
    <property type="match status" value="1"/>
</dbReference>
<dbReference type="InterPro" id="IPR042197">
    <property type="entry name" value="Apaf_helical"/>
</dbReference>
<protein>
    <recommendedName>
        <fullName evidence="7">NB-ARC domain-containing protein</fullName>
    </recommendedName>
</protein>
<evidence type="ECO:0000259" key="4">
    <source>
        <dbReference type="Pfam" id="PF23559"/>
    </source>
</evidence>
<accession>A0ABC8XS38</accession>
<keyword evidence="2" id="KW-0611">Plant defense</keyword>
<dbReference type="AlphaFoldDB" id="A0ABC8XS38"/>
<organism evidence="5 6">
    <name type="scientific">Urochloa decumbens</name>
    <dbReference type="NCBI Taxonomy" id="240449"/>
    <lineage>
        <taxon>Eukaryota</taxon>
        <taxon>Viridiplantae</taxon>
        <taxon>Streptophyta</taxon>
        <taxon>Embryophyta</taxon>
        <taxon>Tracheophyta</taxon>
        <taxon>Spermatophyta</taxon>
        <taxon>Magnoliopsida</taxon>
        <taxon>Liliopsida</taxon>
        <taxon>Poales</taxon>
        <taxon>Poaceae</taxon>
        <taxon>PACMAD clade</taxon>
        <taxon>Panicoideae</taxon>
        <taxon>Panicodae</taxon>
        <taxon>Paniceae</taxon>
        <taxon>Melinidinae</taxon>
        <taxon>Urochloa</taxon>
    </lineage>
</organism>
<dbReference type="Gene3D" id="3.40.50.300">
    <property type="entry name" value="P-loop containing nucleotide triphosphate hydrolases"/>
    <property type="match status" value="1"/>
</dbReference>
<dbReference type="PANTHER" id="PTHR36766:SF40">
    <property type="entry name" value="DISEASE RESISTANCE PROTEIN RGA3"/>
    <property type="match status" value="1"/>
</dbReference>
<dbReference type="Gene3D" id="3.80.10.10">
    <property type="entry name" value="Ribonuclease Inhibitor"/>
    <property type="match status" value="2"/>
</dbReference>
<evidence type="ECO:0000256" key="1">
    <source>
        <dbReference type="ARBA" id="ARBA00022737"/>
    </source>
</evidence>
<dbReference type="EMBL" id="OZ075125">
    <property type="protein sequence ID" value="CAL4931558.1"/>
    <property type="molecule type" value="Genomic_DNA"/>
</dbReference>
<evidence type="ECO:0008006" key="7">
    <source>
        <dbReference type="Google" id="ProtNLM"/>
    </source>
</evidence>
<keyword evidence="6" id="KW-1185">Reference proteome</keyword>
<dbReference type="InterPro" id="IPR058922">
    <property type="entry name" value="WHD_DRP"/>
</dbReference>
<feature type="domain" description="NB-ARC" evidence="3">
    <location>
        <begin position="76"/>
        <end position="233"/>
    </location>
</feature>
<evidence type="ECO:0000313" key="6">
    <source>
        <dbReference type="Proteomes" id="UP001497457"/>
    </source>
</evidence>